<accession>D0MUB8</accession>
<evidence type="ECO:0000256" key="1">
    <source>
        <dbReference type="ARBA" id="ARBA00004340"/>
    </source>
</evidence>
<evidence type="ECO:0000313" key="7">
    <source>
        <dbReference type="Proteomes" id="UP000006643"/>
    </source>
</evidence>
<comment type="subcellular location">
    <subcellularLocation>
        <location evidence="1">Host cell</location>
    </subcellularLocation>
    <subcellularLocation>
        <location evidence="2">Secreted</location>
    </subcellularLocation>
</comment>
<dbReference type="AlphaFoldDB" id="D0MUB8"/>
<dbReference type="EMBL" id="DS028119">
    <property type="protein sequence ID" value="EEY61565.1"/>
    <property type="molecule type" value="Genomic_DNA"/>
</dbReference>
<name>D0MUB8_PHYIT</name>
<evidence type="ECO:0000256" key="2">
    <source>
        <dbReference type="ARBA" id="ARBA00004613"/>
    </source>
</evidence>
<dbReference type="GeneID" id="9469349"/>
<reference evidence="7" key="1">
    <citation type="journal article" date="2009" name="Nature">
        <title>Genome sequence and analysis of the Irish potato famine pathogen Phytophthora infestans.</title>
        <authorList>
            <consortium name="The Broad Institute Genome Sequencing Platform"/>
            <person name="Haas B.J."/>
            <person name="Kamoun S."/>
            <person name="Zody M.C."/>
            <person name="Jiang R.H."/>
            <person name="Handsaker R.E."/>
            <person name="Cano L.M."/>
            <person name="Grabherr M."/>
            <person name="Kodira C.D."/>
            <person name="Raffaele S."/>
            <person name="Torto-Alalibo T."/>
            <person name="Bozkurt T.O."/>
            <person name="Ah-Fong A.M."/>
            <person name="Alvarado L."/>
            <person name="Anderson V.L."/>
            <person name="Armstrong M.R."/>
            <person name="Avrova A."/>
            <person name="Baxter L."/>
            <person name="Beynon J."/>
            <person name="Boevink P.C."/>
            <person name="Bollmann S.R."/>
            <person name="Bos J.I."/>
            <person name="Bulone V."/>
            <person name="Cai G."/>
            <person name="Cakir C."/>
            <person name="Carrington J.C."/>
            <person name="Chawner M."/>
            <person name="Conti L."/>
            <person name="Costanzo S."/>
            <person name="Ewan R."/>
            <person name="Fahlgren N."/>
            <person name="Fischbach M.A."/>
            <person name="Fugelstad J."/>
            <person name="Gilroy E.M."/>
            <person name="Gnerre S."/>
            <person name="Green P.J."/>
            <person name="Grenville-Briggs L.J."/>
            <person name="Griffith J."/>
            <person name="Grunwald N.J."/>
            <person name="Horn K."/>
            <person name="Horner N.R."/>
            <person name="Hu C.H."/>
            <person name="Huitema E."/>
            <person name="Jeong D.H."/>
            <person name="Jones A.M."/>
            <person name="Jones J.D."/>
            <person name="Jones R.W."/>
            <person name="Karlsson E.K."/>
            <person name="Kunjeti S.G."/>
            <person name="Lamour K."/>
            <person name="Liu Z."/>
            <person name="Ma L."/>
            <person name="Maclean D."/>
            <person name="Chibucos M.C."/>
            <person name="McDonald H."/>
            <person name="McWalters J."/>
            <person name="Meijer H.J."/>
            <person name="Morgan W."/>
            <person name="Morris P.F."/>
            <person name="Munro C.A."/>
            <person name="O'Neill K."/>
            <person name="Ospina-Giraldo M."/>
            <person name="Pinzon A."/>
            <person name="Pritchard L."/>
            <person name="Ramsahoye B."/>
            <person name="Ren Q."/>
            <person name="Restrepo S."/>
            <person name="Roy S."/>
            <person name="Sadanandom A."/>
            <person name="Savidor A."/>
            <person name="Schornack S."/>
            <person name="Schwartz D.C."/>
            <person name="Schumann U.D."/>
            <person name="Schwessinger B."/>
            <person name="Seyer L."/>
            <person name="Sharpe T."/>
            <person name="Silvar C."/>
            <person name="Song J."/>
            <person name="Studholme D.J."/>
            <person name="Sykes S."/>
            <person name="Thines M."/>
            <person name="van de Vondervoort P.J."/>
            <person name="Phuntumart V."/>
            <person name="Wawra S."/>
            <person name="Weide R."/>
            <person name="Win J."/>
            <person name="Young C."/>
            <person name="Zhou S."/>
            <person name="Fry W."/>
            <person name="Meyers B.C."/>
            <person name="van West P."/>
            <person name="Ristaino J."/>
            <person name="Govers F."/>
            <person name="Birch P.R."/>
            <person name="Whisson S.C."/>
            <person name="Judelson H.S."/>
            <person name="Nusbaum C."/>
        </authorList>
    </citation>
    <scope>NUCLEOTIDE SEQUENCE [LARGE SCALE GENOMIC DNA]</scope>
    <source>
        <strain evidence="7">T30-4</strain>
    </source>
</reference>
<dbReference type="InterPro" id="IPR003615">
    <property type="entry name" value="HNH_nuc"/>
</dbReference>
<dbReference type="GO" id="GO:0043657">
    <property type="term" value="C:host cell"/>
    <property type="evidence" value="ECO:0007669"/>
    <property type="project" value="UniProtKB-SubCell"/>
</dbReference>
<dbReference type="InterPro" id="IPR045379">
    <property type="entry name" value="Crinkler_N"/>
</dbReference>
<evidence type="ECO:0000313" key="6">
    <source>
        <dbReference type="EMBL" id="EEY61565.1"/>
    </source>
</evidence>
<evidence type="ECO:0000259" key="4">
    <source>
        <dbReference type="Pfam" id="PF13391"/>
    </source>
</evidence>
<dbReference type="InParanoid" id="D0MUB8"/>
<dbReference type="KEGG" id="pif:PITG_01884"/>
<proteinExistence type="predicted"/>
<dbReference type="Pfam" id="PF20147">
    <property type="entry name" value="Crinkler"/>
    <property type="match status" value="1"/>
</dbReference>
<dbReference type="VEuPathDB" id="FungiDB:PITG_01884"/>
<dbReference type="Proteomes" id="UP000006643">
    <property type="component" value="Unassembled WGS sequence"/>
</dbReference>
<dbReference type="RefSeq" id="XP_002908482.1">
    <property type="nucleotide sequence ID" value="XM_002908436.1"/>
</dbReference>
<evidence type="ECO:0000256" key="3">
    <source>
        <dbReference type="ARBA" id="ARBA00022525"/>
    </source>
</evidence>
<feature type="domain" description="Crinkler effector protein N-terminal" evidence="5">
    <location>
        <begin position="4"/>
        <end position="121"/>
    </location>
</feature>
<dbReference type="STRING" id="403677.D0MUB8"/>
<keyword evidence="7" id="KW-1185">Reference proteome</keyword>
<dbReference type="GO" id="GO:0005576">
    <property type="term" value="C:extracellular region"/>
    <property type="evidence" value="ECO:0007669"/>
    <property type="project" value="UniProtKB-SubCell"/>
</dbReference>
<evidence type="ECO:0000259" key="5">
    <source>
        <dbReference type="Pfam" id="PF20147"/>
    </source>
</evidence>
<dbReference type="OrthoDB" id="151325at2759"/>
<gene>
    <name evidence="6" type="ORF">PITG_01884</name>
</gene>
<feature type="domain" description="HNH nuclease" evidence="4">
    <location>
        <begin position="178"/>
        <end position="237"/>
    </location>
</feature>
<dbReference type="HOGENOM" id="CLU_751159_0_0_1"/>
<dbReference type="eggNOG" id="ENOG502RGHU">
    <property type="taxonomic scope" value="Eukaryota"/>
</dbReference>
<keyword evidence="3" id="KW-0964">Secreted</keyword>
<protein>
    <submittedName>
        <fullName evidence="6">Crinkler (CRN) family protein</fullName>
    </submittedName>
</protein>
<dbReference type="Pfam" id="PF13391">
    <property type="entry name" value="HNH_2"/>
    <property type="match status" value="1"/>
</dbReference>
<organism evidence="6 7">
    <name type="scientific">Phytophthora infestans (strain T30-4)</name>
    <name type="common">Potato late blight agent</name>
    <dbReference type="NCBI Taxonomy" id="403677"/>
    <lineage>
        <taxon>Eukaryota</taxon>
        <taxon>Sar</taxon>
        <taxon>Stramenopiles</taxon>
        <taxon>Oomycota</taxon>
        <taxon>Peronosporomycetes</taxon>
        <taxon>Peronosporales</taxon>
        <taxon>Peronosporaceae</taxon>
        <taxon>Phytophthora</taxon>
    </lineage>
</organism>
<sequence>MVKLSLQCTIVGQAGSSFDVEIDDSVKVSKLKKAVKVEKPITITCEADQLQLFLAKKEKGAGAWVTEADVNNGVNDTDGLTPLDVAGAPLNLVGLSGTDVQFTPTIEDVKAKSTPVHVLVVVPPQDDLRSPAMTLLEAILPYVLISAPTTLTDGNKGFKDELCDFYGCYSRKKSCVRCMLLDVAFPNSLVIASHLFRRSNENVSLVMMQISDIDDVRNGLLLFKPLEHAFDHFQISFIRDDTDTFCLKLFDPSIRDTPLIDLKDRHDNKVLSTEQTELLLGKISSRKKPCRFNVRTTFGDVEGRALTFTGLGRPYNRCLNLQARVARMIALKKDRIDASYDFKDFWSDVSLDDKMEMFQRSIANSNAKF</sequence>
<dbReference type="OMA" id="VMMQISD"/>